<proteinExistence type="predicted"/>
<dbReference type="PROSITE" id="PS50977">
    <property type="entry name" value="HTH_TETR_2"/>
    <property type="match status" value="1"/>
</dbReference>
<dbReference type="InterPro" id="IPR009057">
    <property type="entry name" value="Homeodomain-like_sf"/>
</dbReference>
<dbReference type="Proteomes" id="UP000199666">
    <property type="component" value="Unassembled WGS sequence"/>
</dbReference>
<evidence type="ECO:0000313" key="5">
    <source>
        <dbReference type="Proteomes" id="UP000199666"/>
    </source>
</evidence>
<dbReference type="Gene3D" id="1.10.357.10">
    <property type="entry name" value="Tetracycline Repressor, domain 2"/>
    <property type="match status" value="1"/>
</dbReference>
<keyword evidence="1 2" id="KW-0238">DNA-binding</keyword>
<dbReference type="InterPro" id="IPR001647">
    <property type="entry name" value="HTH_TetR"/>
</dbReference>
<dbReference type="AlphaFoldDB" id="A0A1I2WX92"/>
<protein>
    <submittedName>
        <fullName evidence="4">Regulatory protein, tetR family</fullName>
    </submittedName>
</protein>
<feature type="domain" description="HTH tetR-type" evidence="3">
    <location>
        <begin position="16"/>
        <end position="76"/>
    </location>
</feature>
<organism evidence="4 5">
    <name type="scientific">Pedobacter insulae</name>
    <dbReference type="NCBI Taxonomy" id="414048"/>
    <lineage>
        <taxon>Bacteria</taxon>
        <taxon>Pseudomonadati</taxon>
        <taxon>Bacteroidota</taxon>
        <taxon>Sphingobacteriia</taxon>
        <taxon>Sphingobacteriales</taxon>
        <taxon>Sphingobacteriaceae</taxon>
        <taxon>Pedobacter</taxon>
    </lineage>
</organism>
<evidence type="ECO:0000259" key="3">
    <source>
        <dbReference type="PROSITE" id="PS50977"/>
    </source>
</evidence>
<dbReference type="Pfam" id="PF00440">
    <property type="entry name" value="TetR_N"/>
    <property type="match status" value="1"/>
</dbReference>
<feature type="DNA-binding region" description="H-T-H motif" evidence="2">
    <location>
        <begin position="39"/>
        <end position="58"/>
    </location>
</feature>
<dbReference type="PANTHER" id="PTHR30328">
    <property type="entry name" value="TRANSCRIPTIONAL REPRESSOR"/>
    <property type="match status" value="1"/>
</dbReference>
<dbReference type="RefSeq" id="WP_177217087.1">
    <property type="nucleotide sequence ID" value="NZ_FOPP01000004.1"/>
</dbReference>
<dbReference type="GO" id="GO:0003677">
    <property type="term" value="F:DNA binding"/>
    <property type="evidence" value="ECO:0007669"/>
    <property type="project" value="UniProtKB-UniRule"/>
</dbReference>
<evidence type="ECO:0000313" key="4">
    <source>
        <dbReference type="EMBL" id="SFH05239.1"/>
    </source>
</evidence>
<dbReference type="STRING" id="414048.SAMN04489864_104309"/>
<sequence>MPLRIKNISGHLKNKEQTMQRLVDAVGAIIKHKGYKGLGLNAIAKEAGVSKILIHRYFGGVDQLVEAYVLKNDYWIAKTKEVSSEASGNTDRETLKKLISDLLKGHFEYFYTHEEMRSIILWEITEKTDLLNSISHVREEVGKLLLEKSELLFKDGKKSLKGVTALMVSAIYYMVLHAKKNESTICSIDVNSVEGQEEILRTIEQIVDWTFDEK</sequence>
<dbReference type="EMBL" id="FOPP01000004">
    <property type="protein sequence ID" value="SFH05239.1"/>
    <property type="molecule type" value="Genomic_DNA"/>
</dbReference>
<dbReference type="SUPFAM" id="SSF46689">
    <property type="entry name" value="Homeodomain-like"/>
    <property type="match status" value="1"/>
</dbReference>
<evidence type="ECO:0000256" key="2">
    <source>
        <dbReference type="PROSITE-ProRule" id="PRU00335"/>
    </source>
</evidence>
<gene>
    <name evidence="4" type="ORF">SAMN04489864_104309</name>
</gene>
<dbReference type="InterPro" id="IPR050109">
    <property type="entry name" value="HTH-type_TetR-like_transc_reg"/>
</dbReference>
<accession>A0A1I2WX92</accession>
<keyword evidence="5" id="KW-1185">Reference proteome</keyword>
<evidence type="ECO:0000256" key="1">
    <source>
        <dbReference type="ARBA" id="ARBA00023125"/>
    </source>
</evidence>
<dbReference type="PANTHER" id="PTHR30328:SF54">
    <property type="entry name" value="HTH-TYPE TRANSCRIPTIONAL REPRESSOR SCO4008"/>
    <property type="match status" value="1"/>
</dbReference>
<name>A0A1I2WX92_9SPHI</name>
<reference evidence="4 5" key="1">
    <citation type="submission" date="2016-10" db="EMBL/GenBank/DDBJ databases">
        <authorList>
            <person name="de Groot N.N."/>
        </authorList>
    </citation>
    <scope>NUCLEOTIDE SEQUENCE [LARGE SCALE GENOMIC DNA]</scope>
    <source>
        <strain evidence="4 5">DSM 18684</strain>
    </source>
</reference>